<proteinExistence type="predicted"/>
<protein>
    <submittedName>
        <fullName evidence="1">Uncharacterized protein</fullName>
    </submittedName>
</protein>
<accession>A0A2M8L7Z9</accession>
<name>A0A2M8L7Z9_9BACT</name>
<organism evidence="1 2">
    <name type="scientific">Candidatus Shapirobacteria bacterium CG10_big_fil_rev_8_21_14_0_10_48_15</name>
    <dbReference type="NCBI Taxonomy" id="1974484"/>
    <lineage>
        <taxon>Bacteria</taxon>
        <taxon>Candidatus Shapironibacteriota</taxon>
    </lineage>
</organism>
<dbReference type="EMBL" id="PFEM01000005">
    <property type="protein sequence ID" value="PJE70337.1"/>
    <property type="molecule type" value="Genomic_DNA"/>
</dbReference>
<sequence length="69" mass="7525">MIFCAIISLVLVICAEEVQWKISIVGTFEATWCGHAGELALQEDQRHVSCLSLGKRPPGLAQSAQSARR</sequence>
<dbReference type="AlphaFoldDB" id="A0A2M8L7Z9"/>
<comment type="caution">
    <text evidence="1">The sequence shown here is derived from an EMBL/GenBank/DDBJ whole genome shotgun (WGS) entry which is preliminary data.</text>
</comment>
<gene>
    <name evidence="1" type="ORF">COU97_00280</name>
</gene>
<dbReference type="Proteomes" id="UP000231579">
    <property type="component" value="Unassembled WGS sequence"/>
</dbReference>
<reference evidence="2" key="1">
    <citation type="submission" date="2017-09" db="EMBL/GenBank/DDBJ databases">
        <title>Depth-based differentiation of microbial function through sediment-hosted aquifers and enrichment of novel symbionts in the deep terrestrial subsurface.</title>
        <authorList>
            <person name="Probst A.J."/>
            <person name="Ladd B."/>
            <person name="Jarett J.K."/>
            <person name="Geller-Mcgrath D.E."/>
            <person name="Sieber C.M.K."/>
            <person name="Emerson J.B."/>
            <person name="Anantharaman K."/>
            <person name="Thomas B.C."/>
            <person name="Malmstrom R."/>
            <person name="Stieglmeier M."/>
            <person name="Klingl A."/>
            <person name="Woyke T."/>
            <person name="Ryan C.M."/>
            <person name="Banfield J.F."/>
        </authorList>
    </citation>
    <scope>NUCLEOTIDE SEQUENCE [LARGE SCALE GENOMIC DNA]</scope>
</reference>
<evidence type="ECO:0000313" key="1">
    <source>
        <dbReference type="EMBL" id="PJE70337.1"/>
    </source>
</evidence>
<evidence type="ECO:0000313" key="2">
    <source>
        <dbReference type="Proteomes" id="UP000231579"/>
    </source>
</evidence>